<dbReference type="InterPro" id="IPR006135">
    <property type="entry name" value="T3SS_substrate_exporter"/>
</dbReference>
<organism evidence="10 13">
    <name type="scientific">Winslowiella iniecta</name>
    <dbReference type="NCBI Taxonomy" id="1560201"/>
    <lineage>
        <taxon>Bacteria</taxon>
        <taxon>Pseudomonadati</taxon>
        <taxon>Pseudomonadota</taxon>
        <taxon>Gammaproteobacteria</taxon>
        <taxon>Enterobacterales</taxon>
        <taxon>Erwiniaceae</taxon>
        <taxon>Winslowiella</taxon>
    </lineage>
</organism>
<dbReference type="InterPro" id="IPR029025">
    <property type="entry name" value="T3SS_substrate_exporter_C"/>
</dbReference>
<comment type="subcellular location">
    <subcellularLocation>
        <location evidence="1">Cell membrane</location>
        <topology evidence="1">Multi-pass membrane protein</topology>
    </subcellularLocation>
</comment>
<evidence type="ECO:0000256" key="9">
    <source>
        <dbReference type="SAM" id="Phobius"/>
    </source>
</evidence>
<dbReference type="AlphaFoldDB" id="A0A0L7T859"/>
<keyword evidence="6" id="KW-0843">Virulence</keyword>
<evidence type="ECO:0000313" key="13">
    <source>
        <dbReference type="Proteomes" id="UP000037088"/>
    </source>
</evidence>
<dbReference type="GO" id="GO:0005886">
    <property type="term" value="C:plasma membrane"/>
    <property type="evidence" value="ECO:0007669"/>
    <property type="project" value="UniProtKB-SubCell"/>
</dbReference>
<protein>
    <submittedName>
        <fullName evidence="10">Type III secretion system protein</fullName>
    </submittedName>
</protein>
<reference evidence="12 13" key="1">
    <citation type="journal article" date="2015" name="Int. J. Syst. Evol. Microbiol.">
        <title>Erwinia iniecta sp. nov., isolated from Russian wheat aphids (Diuraphis noxia).</title>
        <authorList>
            <person name="Campillo T."/>
            <person name="Luna E."/>
            <person name="Portier P."/>
            <person name="Fischer-Le Saux M."/>
            <person name="Lapitan N."/>
            <person name="Tisserat N.A."/>
            <person name="Leach J.E."/>
        </authorList>
    </citation>
    <scope>NUCLEOTIDE SEQUENCE [LARGE SCALE GENOMIC DNA]</scope>
    <source>
        <strain evidence="10 13">B120</strain>
        <strain evidence="11 12">B149</strain>
    </source>
</reference>
<dbReference type="GO" id="GO:0009306">
    <property type="term" value="P:protein secretion"/>
    <property type="evidence" value="ECO:0007669"/>
    <property type="project" value="InterPro"/>
</dbReference>
<dbReference type="Pfam" id="PF01312">
    <property type="entry name" value="Bac_export_2"/>
    <property type="match status" value="1"/>
</dbReference>
<dbReference type="STRING" id="1560201.NG42_05900"/>
<evidence type="ECO:0000313" key="10">
    <source>
        <dbReference type="EMBL" id="KOC91371.1"/>
    </source>
</evidence>
<dbReference type="PATRIC" id="fig|1560201.3.peg.1260"/>
<evidence type="ECO:0000256" key="5">
    <source>
        <dbReference type="ARBA" id="ARBA00022989"/>
    </source>
</evidence>
<feature type="region of interest" description="Disordered" evidence="8">
    <location>
        <begin position="1"/>
        <end position="21"/>
    </location>
</feature>
<feature type="transmembrane region" description="Helical" evidence="9">
    <location>
        <begin position="28"/>
        <end position="45"/>
    </location>
</feature>
<evidence type="ECO:0000256" key="4">
    <source>
        <dbReference type="ARBA" id="ARBA00022692"/>
    </source>
</evidence>
<dbReference type="Proteomes" id="UP000036851">
    <property type="component" value="Unassembled WGS sequence"/>
</dbReference>
<evidence type="ECO:0000256" key="3">
    <source>
        <dbReference type="ARBA" id="ARBA00022475"/>
    </source>
</evidence>
<evidence type="ECO:0000256" key="6">
    <source>
        <dbReference type="ARBA" id="ARBA00023026"/>
    </source>
</evidence>
<sequence>MSEKTEDATPQKLQESRKKGQVSQSQDIPKLLICIGVLEAIFALVDSGMQRMESMMLLPLARLRDPFDHAMEEVLTDSLTVMLAFVGAVCGIAVLLRIIGGWVQFGPLFAVEALAPKFESLNPVNHFKNMFSARQFTQLLTSIIKAVIIGLIVWQAIEPEIGGLAQLALGNLDGFWQGVMALFVKVARRVLMVMLALSALDFGIQKYFFLKQQRMSHDDIKNEYKQSEGDPHMKGHRRQVAQEILHEEPKAPRQVAVEEADVLLVNPTHFAVGLYYRPGETPLPRLLFKASDEEARQLIEQAQRKKMPVIRFIWLTRTLYRTTGEGAYIPRETLTAVAQVYRLLRELEDQYLDDVIEIRDDAV</sequence>
<dbReference type="PANTHER" id="PTHR30531:SF14">
    <property type="entry name" value="SURFACE PRESENTATION OF ANTIGENS PROTEIN SPAS"/>
    <property type="match status" value="1"/>
</dbReference>
<dbReference type="InterPro" id="IPR006307">
    <property type="entry name" value="BsaZ-like"/>
</dbReference>
<dbReference type="OrthoDB" id="9807950at2"/>
<dbReference type="Proteomes" id="UP000037088">
    <property type="component" value="Unassembled WGS sequence"/>
</dbReference>
<dbReference type="EMBL" id="JRXE01000006">
    <property type="protein sequence ID" value="KOC91371.1"/>
    <property type="molecule type" value="Genomic_DNA"/>
</dbReference>
<feature type="compositionally biased region" description="Basic and acidic residues" evidence="8">
    <location>
        <begin position="1"/>
        <end position="18"/>
    </location>
</feature>
<keyword evidence="3" id="KW-1003">Cell membrane</keyword>
<evidence type="ECO:0000256" key="2">
    <source>
        <dbReference type="ARBA" id="ARBA00010690"/>
    </source>
</evidence>
<evidence type="ECO:0000256" key="8">
    <source>
        <dbReference type="SAM" id="MobiDB-lite"/>
    </source>
</evidence>
<keyword evidence="7 9" id="KW-0472">Membrane</keyword>
<feature type="transmembrane region" description="Helical" evidence="9">
    <location>
        <begin position="79"/>
        <end position="99"/>
    </location>
</feature>
<evidence type="ECO:0000256" key="7">
    <source>
        <dbReference type="ARBA" id="ARBA00023136"/>
    </source>
</evidence>
<accession>A0A0L7T859</accession>
<dbReference type="RefSeq" id="WP_052898345.1">
    <property type="nucleotide sequence ID" value="NZ_JRXE01000006.1"/>
</dbReference>
<comment type="similarity">
    <text evidence="2">Belongs to the type III secretion exporter family.</text>
</comment>
<dbReference type="PRINTS" id="PR00950">
    <property type="entry name" value="TYPE3IMSPROT"/>
</dbReference>
<dbReference type="SUPFAM" id="SSF160544">
    <property type="entry name" value="EscU C-terminal domain-like"/>
    <property type="match status" value="1"/>
</dbReference>
<keyword evidence="13" id="KW-1185">Reference proteome</keyword>
<keyword evidence="5 9" id="KW-1133">Transmembrane helix</keyword>
<name>A0A0L7T859_9GAMM</name>
<evidence type="ECO:0000313" key="11">
    <source>
        <dbReference type="EMBL" id="KOC94676.1"/>
    </source>
</evidence>
<dbReference type="Gene3D" id="3.40.1690.10">
    <property type="entry name" value="secretion proteins EscU"/>
    <property type="match status" value="1"/>
</dbReference>
<evidence type="ECO:0000313" key="12">
    <source>
        <dbReference type="Proteomes" id="UP000036851"/>
    </source>
</evidence>
<comment type="caution">
    <text evidence="10">The sequence shown here is derived from an EMBL/GenBank/DDBJ whole genome shotgun (WGS) entry which is preliminary data.</text>
</comment>
<evidence type="ECO:0000256" key="1">
    <source>
        <dbReference type="ARBA" id="ARBA00004651"/>
    </source>
</evidence>
<gene>
    <name evidence="10" type="ORF">NG42_05900</name>
    <name evidence="11" type="ORF">NG43_04285</name>
</gene>
<proteinExistence type="inferred from homology"/>
<dbReference type="PANTHER" id="PTHR30531">
    <property type="entry name" value="FLAGELLAR BIOSYNTHETIC PROTEIN FLHB"/>
    <property type="match status" value="1"/>
</dbReference>
<dbReference type="NCBIfam" id="TIGR01404">
    <property type="entry name" value="FlhB_rel_III"/>
    <property type="match status" value="1"/>
</dbReference>
<dbReference type="EMBL" id="JRXF01000004">
    <property type="protein sequence ID" value="KOC94676.1"/>
    <property type="molecule type" value="Genomic_DNA"/>
</dbReference>
<keyword evidence="4 9" id="KW-0812">Transmembrane</keyword>
<feature type="transmembrane region" description="Helical" evidence="9">
    <location>
        <begin position="136"/>
        <end position="157"/>
    </location>
</feature>